<gene>
    <name evidence="1" type="ORF">A6J80_05625</name>
    <name evidence="2" type="ORF">A6J80_11385</name>
</gene>
<dbReference type="EMBL" id="CP020442">
    <property type="protein sequence ID" value="ARC35932.1"/>
    <property type="molecule type" value="Genomic_DNA"/>
</dbReference>
<dbReference type="KEGG" id="pye:A6J80_11385"/>
<reference evidence="3" key="1">
    <citation type="submission" date="2017-03" db="EMBL/GenBank/DDBJ databases">
        <title>FDA dAtabase for Regulatory Grade micrObial Sequences (FDA-ARGOS): Supporting development and validation of Infectious Disease Dx tests.</title>
        <authorList>
            <person name="Minogue T."/>
            <person name="Wolcott M."/>
            <person name="Wasieloski L."/>
            <person name="Aguilar W."/>
            <person name="Moore D."/>
            <person name="Tallon L."/>
            <person name="Sadzewicz L."/>
            <person name="Sengamalay N."/>
            <person name="Ott S."/>
            <person name="Godinez A."/>
            <person name="Nagaraj S."/>
            <person name="Nadendla S."/>
            <person name="Geyer C."/>
            <person name="Sichtig H."/>
        </authorList>
    </citation>
    <scope>NUCLEOTIDE SEQUENCE [LARGE SCALE GENOMIC DNA]</scope>
    <source>
        <strain evidence="3">FDAARGOS_252</strain>
    </source>
</reference>
<accession>A0A1V0GQ02</accession>
<dbReference type="STRING" id="147645.A6J80_05625"/>
<dbReference type="KEGG" id="pye:A6J80_05625"/>
<organism evidence="1 3">
    <name type="scientific">Paracoccus yeei</name>
    <dbReference type="NCBI Taxonomy" id="147645"/>
    <lineage>
        <taxon>Bacteria</taxon>
        <taxon>Pseudomonadati</taxon>
        <taxon>Pseudomonadota</taxon>
        <taxon>Alphaproteobacteria</taxon>
        <taxon>Rhodobacterales</taxon>
        <taxon>Paracoccaceae</taxon>
        <taxon>Paracoccus</taxon>
    </lineage>
</organism>
<evidence type="ECO:0000313" key="2">
    <source>
        <dbReference type="EMBL" id="ARC36892.1"/>
    </source>
</evidence>
<evidence type="ECO:0000313" key="1">
    <source>
        <dbReference type="EMBL" id="ARC35932.1"/>
    </source>
</evidence>
<reference evidence="1" key="2">
    <citation type="submission" date="2017-12" db="EMBL/GenBank/DDBJ databases">
        <title>FDA dAtabase for Regulatory Grade micrObial Sequences (FDA-ARGOS): Supporting development and validation of Infectious Disease Dx tests.</title>
        <authorList>
            <person name="Campos J."/>
            <person name="Goldberg B."/>
            <person name="Tallon L."/>
            <person name="Sadzewicz L."/>
            <person name="Sengamalay N."/>
            <person name="Ott S."/>
            <person name="Godinez A."/>
            <person name="Nagaraj S."/>
            <person name="Vyas G."/>
            <person name="Aluvathingal J."/>
            <person name="Nadendla S."/>
            <person name="Geyer C."/>
            <person name="Nandy P."/>
            <person name="Hobson J."/>
            <person name="Sichtig H."/>
        </authorList>
    </citation>
    <scope>NUCLEOTIDE SEQUENCE</scope>
    <source>
        <strain evidence="1">FDAARGOS_252</strain>
    </source>
</reference>
<dbReference type="EMBL" id="CP020442">
    <property type="protein sequence ID" value="ARC36892.1"/>
    <property type="molecule type" value="Genomic_DNA"/>
</dbReference>
<dbReference type="Proteomes" id="UP000191257">
    <property type="component" value="Chromosome"/>
</dbReference>
<proteinExistence type="predicted"/>
<sequence>MAYAFPLTVAQFADILPIRELAFDIPEALELSETGGGEVLRADLGTRLWRGTVALGDMTSAETDEVMAMLDVLRRANGAFMFYDVRRPGPRLDPNGAILGAVSPTLMAINANLRDIRLQALPASYGLRRGDYLAFTYGSNPTRYALHRIAQPATANASGQTGWIEVSPSIRPGAVAGTAVSLIKASCKAIIVPGSVNPGRSKATLTMGVSFDFLQTLR</sequence>
<protein>
    <submittedName>
        <fullName evidence="1">Uncharacterized protein</fullName>
    </submittedName>
</protein>
<keyword evidence="3" id="KW-1185">Reference proteome</keyword>
<dbReference type="AlphaFoldDB" id="A0A1V0GQ02"/>
<evidence type="ECO:0000313" key="3">
    <source>
        <dbReference type="Proteomes" id="UP000191257"/>
    </source>
</evidence>
<name>A0A1V0GQ02_9RHOB</name>
<dbReference type="RefSeq" id="WP_080620784.1">
    <property type="nucleotide sequence ID" value="NZ_CAWMZI010000001.1"/>
</dbReference>